<feature type="binding site" evidence="5">
    <location>
        <begin position="59"/>
        <end position="62"/>
    </location>
    <ligand>
        <name>GTP</name>
        <dbReference type="ChEBI" id="CHEBI:37565"/>
    </ligand>
</feature>
<dbReference type="PANTHER" id="PTHR45782">
    <property type="entry name" value="MITOCHONDRIAL RIBOSOME-ASSOCIATED GTPASE 1"/>
    <property type="match status" value="1"/>
</dbReference>
<dbReference type="Gene3D" id="3.40.50.300">
    <property type="entry name" value="P-loop containing nucleotide triphosphate hydrolases"/>
    <property type="match status" value="1"/>
</dbReference>
<dbReference type="Pfam" id="PF01926">
    <property type="entry name" value="MMR_HSR1"/>
    <property type="match status" value="1"/>
</dbReference>
<sequence>MDNINWYPGHMKKTRELIRDNLKLVDIVIEVIDARIPVSSRNPIIDQLVGDKKRIIALNKSDLADPAQNELWLKHFNSDNTKAVSTNCNSGAGIKGLFDVLEKEQRSILKAKQESNAATEANVKTEGDARVAVRKSIPLRMMIVGVPNVGKSSLINRMTGKKSTQTGDRPGVTKGKQWLTLTNGMQLLDTPGILWPKFEDPKAGLNLAFCGSIKDEILDVADLALSFIGDIQEMYPQLLLDRYNIDEISEMPLGTMEAIALKRGYILPGKRIDYDRCGRAVIDEFRAGKIGRVTLEISK</sequence>
<dbReference type="InterPro" id="IPR027417">
    <property type="entry name" value="P-loop_NTPase"/>
</dbReference>
<evidence type="ECO:0000256" key="4">
    <source>
        <dbReference type="PIRNR" id="PIRNR006230"/>
    </source>
</evidence>
<dbReference type="NCBIfam" id="TIGR03596">
    <property type="entry name" value="GTPase_YlqF"/>
    <property type="match status" value="1"/>
</dbReference>
<organism evidence="7 8">
    <name type="scientific">Aminicella lysinilytica</name>
    <dbReference type="NCBI Taxonomy" id="433323"/>
    <lineage>
        <taxon>Bacteria</taxon>
        <taxon>Bacillati</taxon>
        <taxon>Bacillota</taxon>
        <taxon>Clostridia</taxon>
        <taxon>Peptostreptococcales</taxon>
        <taxon>Anaerovoracaceae</taxon>
        <taxon>Aminicella</taxon>
    </lineage>
</organism>
<feature type="binding site" evidence="5">
    <location>
        <begin position="148"/>
        <end position="153"/>
    </location>
    <ligand>
        <name>GTP</name>
        <dbReference type="ChEBI" id="CHEBI:37565"/>
    </ligand>
</feature>
<evidence type="ECO:0000256" key="5">
    <source>
        <dbReference type="PIRSR" id="PIRSR006230-1"/>
    </source>
</evidence>
<comment type="similarity">
    <text evidence="4">Belongs to the TRAFAC class YlqF/YawG GTPase family. MTG1 subfamily.</text>
</comment>
<dbReference type="InterPro" id="IPR006073">
    <property type="entry name" value="GTP-bd"/>
</dbReference>
<dbReference type="CDD" id="cd01856">
    <property type="entry name" value="YlqF"/>
    <property type="match status" value="1"/>
</dbReference>
<dbReference type="AlphaFoldDB" id="A0A4R6PY66"/>
<keyword evidence="8" id="KW-1185">Reference proteome</keyword>
<dbReference type="InterPro" id="IPR016478">
    <property type="entry name" value="GTPase_MTG1"/>
</dbReference>
<dbReference type="GO" id="GO:0006412">
    <property type="term" value="P:translation"/>
    <property type="evidence" value="ECO:0007669"/>
    <property type="project" value="TreeGrafter"/>
</dbReference>
<dbReference type="PANTHER" id="PTHR45782:SF4">
    <property type="entry name" value="MITOCHONDRIAL RIBOSOME-ASSOCIATED GTPASE 1"/>
    <property type="match status" value="1"/>
</dbReference>
<proteinExistence type="inferred from homology"/>
<keyword evidence="3 4" id="KW-0342">GTP-binding</keyword>
<dbReference type="PROSITE" id="PS51721">
    <property type="entry name" value="G_CP"/>
    <property type="match status" value="1"/>
</dbReference>
<dbReference type="GO" id="GO:0003924">
    <property type="term" value="F:GTPase activity"/>
    <property type="evidence" value="ECO:0007669"/>
    <property type="project" value="TreeGrafter"/>
</dbReference>
<accession>A0A4R6PY66</accession>
<name>A0A4R6PY66_9FIRM</name>
<dbReference type="SUPFAM" id="SSF52540">
    <property type="entry name" value="P-loop containing nucleoside triphosphate hydrolases"/>
    <property type="match status" value="1"/>
</dbReference>
<dbReference type="RefSeq" id="WP_133528995.1">
    <property type="nucleotide sequence ID" value="NZ_CALCQM010000060.1"/>
</dbReference>
<evidence type="ECO:0000256" key="1">
    <source>
        <dbReference type="ARBA" id="ARBA00014898"/>
    </source>
</evidence>
<comment type="function">
    <text evidence="4">Required for a late step of 50S ribosomal subunit assembly. Has GTPase activity.</text>
</comment>
<dbReference type="GO" id="GO:0005737">
    <property type="term" value="C:cytoplasm"/>
    <property type="evidence" value="ECO:0007669"/>
    <property type="project" value="UniProtKB-SubCell"/>
</dbReference>
<evidence type="ECO:0000313" key="8">
    <source>
        <dbReference type="Proteomes" id="UP000295500"/>
    </source>
</evidence>
<keyword evidence="2 4" id="KW-0547">Nucleotide-binding</keyword>
<dbReference type="InterPro" id="IPR023179">
    <property type="entry name" value="GTP-bd_ortho_bundle_sf"/>
</dbReference>
<evidence type="ECO:0000256" key="2">
    <source>
        <dbReference type="ARBA" id="ARBA00022741"/>
    </source>
</evidence>
<keyword evidence="4" id="KW-0963">Cytoplasm</keyword>
<dbReference type="OrthoDB" id="9779790at2"/>
<dbReference type="InterPro" id="IPR030378">
    <property type="entry name" value="G_CP_dom"/>
</dbReference>
<dbReference type="Gene3D" id="1.10.1580.10">
    <property type="match status" value="1"/>
</dbReference>
<dbReference type="Proteomes" id="UP000295500">
    <property type="component" value="Unassembled WGS sequence"/>
</dbReference>
<comment type="subcellular location">
    <subcellularLocation>
        <location evidence="4">Cytoplasm</location>
    </subcellularLocation>
</comment>
<dbReference type="EMBL" id="SNXO01000033">
    <property type="protein sequence ID" value="TDP51062.1"/>
    <property type="molecule type" value="Genomic_DNA"/>
</dbReference>
<comment type="caution">
    <text evidence="7">The sequence shown here is derived from an EMBL/GenBank/DDBJ whole genome shotgun (WGS) entry which is preliminary data.</text>
</comment>
<evidence type="ECO:0000313" key="7">
    <source>
        <dbReference type="EMBL" id="TDP51062.1"/>
    </source>
</evidence>
<dbReference type="InterPro" id="IPR019991">
    <property type="entry name" value="GTP-bd_ribosome_bgen"/>
</dbReference>
<protein>
    <recommendedName>
        <fullName evidence="1 4">Ribosome biogenesis GTPase A</fullName>
    </recommendedName>
</protein>
<evidence type="ECO:0000259" key="6">
    <source>
        <dbReference type="PROSITE" id="PS51721"/>
    </source>
</evidence>
<feature type="binding site" evidence="5">
    <location>
        <position position="192"/>
    </location>
    <ligand>
        <name>GTP</name>
        <dbReference type="ChEBI" id="CHEBI:37565"/>
    </ligand>
</feature>
<reference evidence="7 8" key="1">
    <citation type="submission" date="2019-03" db="EMBL/GenBank/DDBJ databases">
        <title>Genomic Encyclopedia of Type Strains, Phase IV (KMG-IV): sequencing the most valuable type-strain genomes for metagenomic binning, comparative biology and taxonomic classification.</title>
        <authorList>
            <person name="Goeker M."/>
        </authorList>
    </citation>
    <scope>NUCLEOTIDE SEQUENCE [LARGE SCALE GENOMIC DNA]</scope>
    <source>
        <strain evidence="7 8">DSM 28287</strain>
    </source>
</reference>
<evidence type="ECO:0000256" key="3">
    <source>
        <dbReference type="ARBA" id="ARBA00023134"/>
    </source>
</evidence>
<gene>
    <name evidence="7" type="ORF">EV211_1339</name>
</gene>
<feature type="domain" description="CP-type G" evidence="6">
    <location>
        <begin position="14"/>
        <end position="196"/>
    </location>
</feature>
<dbReference type="PIRSF" id="PIRSF006230">
    <property type="entry name" value="MG442"/>
    <property type="match status" value="1"/>
</dbReference>
<dbReference type="GO" id="GO:0005525">
    <property type="term" value="F:GTP binding"/>
    <property type="evidence" value="ECO:0007669"/>
    <property type="project" value="UniProtKB-KW"/>
</dbReference>